<dbReference type="GeneID" id="104219785"/>
<dbReference type="PANTHER" id="PTHR31672:SF13">
    <property type="entry name" value="F-BOX PROTEIN CPR30-LIKE"/>
    <property type="match status" value="1"/>
</dbReference>
<evidence type="ECO:0000313" key="4">
    <source>
        <dbReference type="RefSeq" id="XP_009768818.1"/>
    </source>
</evidence>
<proteinExistence type="predicted"/>
<dbReference type="Pfam" id="PF00646">
    <property type="entry name" value="F-box"/>
    <property type="match status" value="1"/>
</dbReference>
<reference evidence="4" key="2">
    <citation type="submission" date="2025-08" db="UniProtKB">
        <authorList>
            <consortium name="RefSeq"/>
        </authorList>
    </citation>
    <scope>IDENTIFICATION</scope>
    <source>
        <tissue evidence="4">Leaf</tissue>
    </source>
</reference>
<dbReference type="InterPro" id="IPR050796">
    <property type="entry name" value="SCF_F-box_component"/>
</dbReference>
<reference evidence="3" key="1">
    <citation type="journal article" date="2013" name="Genome Biol.">
        <title>Reference genomes and transcriptomes of Nicotiana sylvestris and Nicotiana tomentosiformis.</title>
        <authorList>
            <person name="Sierro N."/>
            <person name="Battey J.N."/>
            <person name="Ouadi S."/>
            <person name="Bovet L."/>
            <person name="Goepfert S."/>
            <person name="Bakaher N."/>
            <person name="Peitsch M.C."/>
            <person name="Ivanov N.V."/>
        </authorList>
    </citation>
    <scope>NUCLEOTIDE SEQUENCE [LARGE SCALE GENOMIC DNA]</scope>
</reference>
<keyword evidence="3" id="KW-1185">Reference proteome</keyword>
<dbReference type="KEGG" id="nsy:104219785"/>
<sequence length="283" mass="32702">MAEGQHNKKKKSVANTIKDNQINSKRQKFNEKSVLLHSICKGSVLDNNIEQTDVDQALEIHFEEEIFVNILSRLPVQSLFQLKCVSKFWKTFISDPYFKMKHLSHAKNDPNSQKLLVSQLLFDKRGMHTFCCSLSSSQLVKDVQKLDCPLNFKPSLKPFCCRVYCCCNGLILLGVYFEFVQHFYLWNPSTRESIVLPCPEYLNRFSTFGLGYDVTSDDYKILKIDPIELDKDKVPYEVLELKSGSWRNIGYHPTGKILMTAHWAPICILWHLYTEHSIGLVGK</sequence>
<dbReference type="Pfam" id="PF08268">
    <property type="entry name" value="FBA_3"/>
    <property type="match status" value="1"/>
</dbReference>
<name>A0A1U7VQY1_NICSY</name>
<evidence type="ECO:0000256" key="1">
    <source>
        <dbReference type="SAM" id="MobiDB-lite"/>
    </source>
</evidence>
<protein>
    <submittedName>
        <fullName evidence="4">F-box protein At5g15660</fullName>
    </submittedName>
</protein>
<dbReference type="NCBIfam" id="TIGR01640">
    <property type="entry name" value="F_box_assoc_1"/>
    <property type="match status" value="1"/>
</dbReference>
<evidence type="ECO:0000313" key="3">
    <source>
        <dbReference type="Proteomes" id="UP000189701"/>
    </source>
</evidence>
<dbReference type="InterPro" id="IPR001810">
    <property type="entry name" value="F-box_dom"/>
</dbReference>
<dbReference type="RefSeq" id="XP_009768818.1">
    <property type="nucleotide sequence ID" value="XM_009770516.1"/>
</dbReference>
<dbReference type="Proteomes" id="UP000189701">
    <property type="component" value="Unplaced"/>
</dbReference>
<dbReference type="InterPro" id="IPR013187">
    <property type="entry name" value="F-box-assoc_dom_typ3"/>
</dbReference>
<dbReference type="InterPro" id="IPR036047">
    <property type="entry name" value="F-box-like_dom_sf"/>
</dbReference>
<feature type="region of interest" description="Disordered" evidence="1">
    <location>
        <begin position="1"/>
        <end position="21"/>
    </location>
</feature>
<dbReference type="Gene3D" id="1.20.1280.50">
    <property type="match status" value="1"/>
</dbReference>
<feature type="domain" description="F-box" evidence="2">
    <location>
        <begin position="62"/>
        <end position="102"/>
    </location>
</feature>
<dbReference type="SUPFAM" id="SSF81383">
    <property type="entry name" value="F-box domain"/>
    <property type="match status" value="1"/>
</dbReference>
<dbReference type="AlphaFoldDB" id="A0A1U7VQY1"/>
<gene>
    <name evidence="4" type="primary">LOC104219785</name>
</gene>
<dbReference type="PANTHER" id="PTHR31672">
    <property type="entry name" value="BNACNNG10540D PROTEIN"/>
    <property type="match status" value="1"/>
</dbReference>
<dbReference type="CDD" id="cd22157">
    <property type="entry name" value="F-box_AtFBW1-like"/>
    <property type="match status" value="1"/>
</dbReference>
<dbReference type="SMART" id="SM00256">
    <property type="entry name" value="FBOX"/>
    <property type="match status" value="1"/>
</dbReference>
<dbReference type="STRING" id="4096.A0A1U7VQY1"/>
<dbReference type="InterPro" id="IPR017451">
    <property type="entry name" value="F-box-assoc_interact_dom"/>
</dbReference>
<organism evidence="3 4">
    <name type="scientific">Nicotiana sylvestris</name>
    <name type="common">Wood tobacco</name>
    <name type="synonym">South American tobacco</name>
    <dbReference type="NCBI Taxonomy" id="4096"/>
    <lineage>
        <taxon>Eukaryota</taxon>
        <taxon>Viridiplantae</taxon>
        <taxon>Streptophyta</taxon>
        <taxon>Embryophyta</taxon>
        <taxon>Tracheophyta</taxon>
        <taxon>Spermatophyta</taxon>
        <taxon>Magnoliopsida</taxon>
        <taxon>eudicotyledons</taxon>
        <taxon>Gunneridae</taxon>
        <taxon>Pentapetalae</taxon>
        <taxon>asterids</taxon>
        <taxon>lamiids</taxon>
        <taxon>Solanales</taxon>
        <taxon>Solanaceae</taxon>
        <taxon>Nicotianoideae</taxon>
        <taxon>Nicotianeae</taxon>
        <taxon>Nicotiana</taxon>
    </lineage>
</organism>
<accession>A0A1U7VQY1</accession>
<evidence type="ECO:0000259" key="2">
    <source>
        <dbReference type="SMART" id="SM00256"/>
    </source>
</evidence>